<dbReference type="InterPro" id="IPR000719">
    <property type="entry name" value="Prot_kinase_dom"/>
</dbReference>
<organism evidence="2 3">
    <name type="scientific">Hermanssonia centrifuga</name>
    <dbReference type="NCBI Taxonomy" id="98765"/>
    <lineage>
        <taxon>Eukaryota</taxon>
        <taxon>Fungi</taxon>
        <taxon>Dikarya</taxon>
        <taxon>Basidiomycota</taxon>
        <taxon>Agaricomycotina</taxon>
        <taxon>Agaricomycetes</taxon>
        <taxon>Polyporales</taxon>
        <taxon>Meruliaceae</taxon>
        <taxon>Hermanssonia</taxon>
    </lineage>
</organism>
<feature type="domain" description="Protein kinase" evidence="1">
    <location>
        <begin position="63"/>
        <end position="289"/>
    </location>
</feature>
<dbReference type="OrthoDB" id="5987198at2759"/>
<reference evidence="2 3" key="1">
    <citation type="submission" date="2018-02" db="EMBL/GenBank/DDBJ databases">
        <title>Genome sequence of the basidiomycete white-rot fungus Phlebia centrifuga.</title>
        <authorList>
            <person name="Granchi Z."/>
            <person name="Peng M."/>
            <person name="de Vries R.P."/>
            <person name="Hilden K."/>
            <person name="Makela M.R."/>
            <person name="Grigoriev I."/>
            <person name="Riley R."/>
        </authorList>
    </citation>
    <scope>NUCLEOTIDE SEQUENCE [LARGE SCALE GENOMIC DNA]</scope>
    <source>
        <strain evidence="2 3">FBCC195</strain>
    </source>
</reference>
<gene>
    <name evidence="2" type="ORF">PHLCEN_2v9240</name>
</gene>
<dbReference type="Gene3D" id="1.10.510.10">
    <property type="entry name" value="Transferase(Phosphotransferase) domain 1"/>
    <property type="match status" value="1"/>
</dbReference>
<evidence type="ECO:0000313" key="3">
    <source>
        <dbReference type="Proteomes" id="UP000186601"/>
    </source>
</evidence>
<sequence length="289" mass="33329">MADNESPTPPRRYDFSVEYDPLVLNPVECYWRDLQPWLEQNGYLLRPRYSPGWIPSWIGTTKKWFECEDGFCVGGNVIDAIRIHDGTIVCLKKARIAEGSKEVEIGRFFSSEALTKDARNHCVPIYDALQVPHDDGITIIVMPLLRSYDEPSLQTIGEAVDFFGQLFEGLQYMHEHHVAHRDCHSFNIMVDPRPLYPVMYHFASDDLKYDVSGRVKHLTRTARPVRYYLIDFGISRMYDPSGPPPLESLFIAGDKSIPEFRPEYFGIPYDPFPTDVYYSGNVIRGDFLM</sequence>
<dbReference type="EMBL" id="MLYV02000910">
    <property type="protein sequence ID" value="PSR75274.1"/>
    <property type="molecule type" value="Genomic_DNA"/>
</dbReference>
<dbReference type="Pfam" id="PF00069">
    <property type="entry name" value="Pkinase"/>
    <property type="match status" value="1"/>
</dbReference>
<protein>
    <recommendedName>
        <fullName evidence="1">Protein kinase domain-containing protein</fullName>
    </recommendedName>
</protein>
<proteinExistence type="predicted"/>
<dbReference type="AlphaFoldDB" id="A0A2R6NRD7"/>
<dbReference type="GO" id="GO:0004672">
    <property type="term" value="F:protein kinase activity"/>
    <property type="evidence" value="ECO:0007669"/>
    <property type="project" value="InterPro"/>
</dbReference>
<name>A0A2R6NRD7_9APHY</name>
<comment type="caution">
    <text evidence="2">The sequence shown here is derived from an EMBL/GenBank/DDBJ whole genome shotgun (WGS) entry which is preliminary data.</text>
</comment>
<dbReference type="GO" id="GO:0005524">
    <property type="term" value="F:ATP binding"/>
    <property type="evidence" value="ECO:0007669"/>
    <property type="project" value="InterPro"/>
</dbReference>
<dbReference type="SUPFAM" id="SSF56112">
    <property type="entry name" value="Protein kinase-like (PK-like)"/>
    <property type="match status" value="1"/>
</dbReference>
<accession>A0A2R6NRD7</accession>
<keyword evidence="3" id="KW-1185">Reference proteome</keyword>
<dbReference type="STRING" id="98765.A0A2R6NRD7"/>
<evidence type="ECO:0000259" key="1">
    <source>
        <dbReference type="PROSITE" id="PS50011"/>
    </source>
</evidence>
<dbReference type="Proteomes" id="UP000186601">
    <property type="component" value="Unassembled WGS sequence"/>
</dbReference>
<evidence type="ECO:0000313" key="2">
    <source>
        <dbReference type="EMBL" id="PSR75274.1"/>
    </source>
</evidence>
<dbReference type="PROSITE" id="PS50011">
    <property type="entry name" value="PROTEIN_KINASE_DOM"/>
    <property type="match status" value="1"/>
</dbReference>
<feature type="non-terminal residue" evidence="2">
    <location>
        <position position="289"/>
    </location>
</feature>
<dbReference type="InterPro" id="IPR011009">
    <property type="entry name" value="Kinase-like_dom_sf"/>
</dbReference>